<dbReference type="PROSITE" id="PS00107">
    <property type="entry name" value="PROTEIN_KINASE_ATP"/>
    <property type="match status" value="1"/>
</dbReference>
<dbReference type="SMART" id="SM00220">
    <property type="entry name" value="S_TKc"/>
    <property type="match status" value="1"/>
</dbReference>
<dbReference type="PANTHER" id="PTHR24056">
    <property type="entry name" value="CELL DIVISION PROTEIN KINASE"/>
    <property type="match status" value="1"/>
</dbReference>
<dbReference type="SUPFAM" id="SSF56112">
    <property type="entry name" value="Protein kinase-like (PK-like)"/>
    <property type="match status" value="1"/>
</dbReference>
<dbReference type="GO" id="GO:0004674">
    <property type="term" value="F:protein serine/threonine kinase activity"/>
    <property type="evidence" value="ECO:0007669"/>
    <property type="project" value="UniProtKB-KW"/>
</dbReference>
<name>A0AAV5W6K5_9BILA</name>
<protein>
    <recommendedName>
        <fullName evidence="9">Protein kinase domain-containing protein</fullName>
    </recommendedName>
</protein>
<proteinExistence type="inferred from homology"/>
<organism evidence="10 11">
    <name type="scientific">Pristionchus fissidentatus</name>
    <dbReference type="NCBI Taxonomy" id="1538716"/>
    <lineage>
        <taxon>Eukaryota</taxon>
        <taxon>Metazoa</taxon>
        <taxon>Ecdysozoa</taxon>
        <taxon>Nematoda</taxon>
        <taxon>Chromadorea</taxon>
        <taxon>Rhabditida</taxon>
        <taxon>Rhabditina</taxon>
        <taxon>Diplogasteromorpha</taxon>
        <taxon>Diplogasteroidea</taxon>
        <taxon>Neodiplogasteridae</taxon>
        <taxon>Pristionchus</taxon>
    </lineage>
</organism>
<dbReference type="GO" id="GO:0005634">
    <property type="term" value="C:nucleus"/>
    <property type="evidence" value="ECO:0007669"/>
    <property type="project" value="TreeGrafter"/>
</dbReference>
<dbReference type="GO" id="GO:0005524">
    <property type="term" value="F:ATP binding"/>
    <property type="evidence" value="ECO:0007669"/>
    <property type="project" value="UniProtKB-UniRule"/>
</dbReference>
<comment type="similarity">
    <text evidence="1">Belongs to the protein kinase superfamily. CMGC Ser/Thr protein kinase family. CDC2/CDKX subfamily.</text>
</comment>
<gene>
    <name evidence="10" type="ORF">PFISCL1PPCAC_17572</name>
</gene>
<keyword evidence="11" id="KW-1185">Reference proteome</keyword>
<dbReference type="InterPro" id="IPR050108">
    <property type="entry name" value="CDK"/>
</dbReference>
<evidence type="ECO:0000256" key="8">
    <source>
        <dbReference type="RuleBase" id="RU000304"/>
    </source>
</evidence>
<feature type="domain" description="Protein kinase" evidence="9">
    <location>
        <begin position="62"/>
        <end position="345"/>
    </location>
</feature>
<keyword evidence="3" id="KW-0808">Transferase</keyword>
<keyword evidence="5" id="KW-0418">Kinase</keyword>
<feature type="non-terminal residue" evidence="10">
    <location>
        <position position="1"/>
    </location>
</feature>
<feature type="binding site" evidence="7">
    <location>
        <position position="91"/>
    </location>
    <ligand>
        <name>ATP</name>
        <dbReference type="ChEBI" id="CHEBI:30616"/>
    </ligand>
</feature>
<evidence type="ECO:0000256" key="7">
    <source>
        <dbReference type="PROSITE-ProRule" id="PRU10141"/>
    </source>
</evidence>
<dbReference type="PROSITE" id="PS50011">
    <property type="entry name" value="PROTEIN_KINASE_DOM"/>
    <property type="match status" value="1"/>
</dbReference>
<dbReference type="PROSITE" id="PS00108">
    <property type="entry name" value="PROTEIN_KINASE_ST"/>
    <property type="match status" value="1"/>
</dbReference>
<evidence type="ECO:0000313" key="11">
    <source>
        <dbReference type="Proteomes" id="UP001432322"/>
    </source>
</evidence>
<keyword evidence="4 7" id="KW-0547">Nucleotide-binding</keyword>
<evidence type="ECO:0000259" key="9">
    <source>
        <dbReference type="PROSITE" id="PS50011"/>
    </source>
</evidence>
<dbReference type="Gene3D" id="1.10.510.10">
    <property type="entry name" value="Transferase(Phosphotransferase) domain 1"/>
    <property type="match status" value="1"/>
</dbReference>
<dbReference type="Gene3D" id="3.30.200.20">
    <property type="entry name" value="Phosphorylase Kinase, domain 1"/>
    <property type="match status" value="1"/>
</dbReference>
<evidence type="ECO:0000256" key="6">
    <source>
        <dbReference type="ARBA" id="ARBA00022840"/>
    </source>
</evidence>
<evidence type="ECO:0000256" key="4">
    <source>
        <dbReference type="ARBA" id="ARBA00022741"/>
    </source>
</evidence>
<dbReference type="InterPro" id="IPR011009">
    <property type="entry name" value="Kinase-like_dom_sf"/>
</dbReference>
<evidence type="ECO:0000256" key="2">
    <source>
        <dbReference type="ARBA" id="ARBA00022527"/>
    </source>
</evidence>
<dbReference type="FunFam" id="1.10.510.10:FF:000624">
    <property type="entry name" value="Mitogen-activated protein kinase"/>
    <property type="match status" value="1"/>
</dbReference>
<dbReference type="InterPro" id="IPR008271">
    <property type="entry name" value="Ser/Thr_kinase_AS"/>
</dbReference>
<evidence type="ECO:0000256" key="5">
    <source>
        <dbReference type="ARBA" id="ARBA00022777"/>
    </source>
</evidence>
<reference evidence="10" key="1">
    <citation type="submission" date="2023-10" db="EMBL/GenBank/DDBJ databases">
        <title>Genome assembly of Pristionchus species.</title>
        <authorList>
            <person name="Yoshida K."/>
            <person name="Sommer R.J."/>
        </authorList>
    </citation>
    <scope>NUCLEOTIDE SEQUENCE</scope>
    <source>
        <strain evidence="10">RS5133</strain>
    </source>
</reference>
<evidence type="ECO:0000256" key="1">
    <source>
        <dbReference type="ARBA" id="ARBA00006485"/>
    </source>
</evidence>
<sequence length="383" mass="43277">PPTTGRFVLPPIGQQKQVVTTVALRHADRLARARSQPPTVSRRRFRTANPIEEIDRSASNTYRVTEPIGQGAFGFVVKAIVLETGSTVAIKRINLATRATAQSELTILRACRHPNIVRFLDVCLSPSTMSIVMEFVPYNLTDLIVTLRRNSLEEMTILFFFRQFLRALSYLHKNNIMHRDIKPSNVLLSSINELKLADFGQACMHYPEDKERVYEEQVGTRSYRAPELLFSHLRYGPSVDWWSAGCLLGEMIMRKAVFMGRTDLEQIALVFATFGTPNQRNWPEFKDYPDSSKIIFDPIQTPKNHIQALVPSCSSPHLLSLISSLLRLSPASRVGPKALLRHPAFASLPRSIEYRIRSAVARRATARSNNILTLDSIFADMSL</sequence>
<comment type="caution">
    <text evidence="10">The sequence shown here is derived from an EMBL/GenBank/DDBJ whole genome shotgun (WGS) entry which is preliminary data.</text>
</comment>
<dbReference type="PANTHER" id="PTHR24056:SF469">
    <property type="entry name" value="PROTEIN KINASE DOMAIN-CONTAINING PROTEIN"/>
    <property type="match status" value="1"/>
</dbReference>
<evidence type="ECO:0000313" key="10">
    <source>
        <dbReference type="EMBL" id="GMT26275.1"/>
    </source>
</evidence>
<dbReference type="InterPro" id="IPR017441">
    <property type="entry name" value="Protein_kinase_ATP_BS"/>
</dbReference>
<dbReference type="InterPro" id="IPR000719">
    <property type="entry name" value="Prot_kinase_dom"/>
</dbReference>
<keyword evidence="2 8" id="KW-0723">Serine/threonine-protein kinase</keyword>
<dbReference type="EMBL" id="BTSY01000004">
    <property type="protein sequence ID" value="GMT26275.1"/>
    <property type="molecule type" value="Genomic_DNA"/>
</dbReference>
<dbReference type="Proteomes" id="UP001432322">
    <property type="component" value="Unassembled WGS sequence"/>
</dbReference>
<dbReference type="AlphaFoldDB" id="A0AAV5W6K5"/>
<dbReference type="Pfam" id="PF00069">
    <property type="entry name" value="Pkinase"/>
    <property type="match status" value="1"/>
</dbReference>
<keyword evidence="6 7" id="KW-0067">ATP-binding</keyword>
<accession>A0AAV5W6K5</accession>
<evidence type="ECO:0000256" key="3">
    <source>
        <dbReference type="ARBA" id="ARBA00022679"/>
    </source>
</evidence>